<dbReference type="InterPro" id="IPR002347">
    <property type="entry name" value="SDR_fam"/>
</dbReference>
<dbReference type="PRINTS" id="PR00080">
    <property type="entry name" value="SDRFAMILY"/>
</dbReference>
<dbReference type="PANTHER" id="PTHR42820:SF1">
    <property type="entry name" value="SHORT-CHAIN DEHYDROGENASE_REDUCTASE FAMILY PROTEIN"/>
    <property type="match status" value="1"/>
</dbReference>
<evidence type="ECO:0000313" key="2">
    <source>
        <dbReference type="EMBL" id="EIW83759.1"/>
    </source>
</evidence>
<dbReference type="KEGG" id="cput:CONPUDRAFT_150820"/>
<dbReference type="OrthoDB" id="498125at2759"/>
<organism evidence="2 3">
    <name type="scientific">Coniophora puteana (strain RWD-64-598)</name>
    <name type="common">Brown rot fungus</name>
    <dbReference type="NCBI Taxonomy" id="741705"/>
    <lineage>
        <taxon>Eukaryota</taxon>
        <taxon>Fungi</taxon>
        <taxon>Dikarya</taxon>
        <taxon>Basidiomycota</taxon>
        <taxon>Agaricomycotina</taxon>
        <taxon>Agaricomycetes</taxon>
        <taxon>Agaricomycetidae</taxon>
        <taxon>Boletales</taxon>
        <taxon>Coniophorineae</taxon>
        <taxon>Coniophoraceae</taxon>
        <taxon>Coniophora</taxon>
    </lineage>
</organism>
<dbReference type="FunFam" id="3.40.50.720:FF:000084">
    <property type="entry name" value="Short-chain dehydrogenase reductase"/>
    <property type="match status" value="1"/>
</dbReference>
<dbReference type="SUPFAM" id="SSF51735">
    <property type="entry name" value="NAD(P)-binding Rossmann-fold domains"/>
    <property type="match status" value="1"/>
</dbReference>
<dbReference type="PROSITE" id="PS00061">
    <property type="entry name" value="ADH_SHORT"/>
    <property type="match status" value="1"/>
</dbReference>
<proteinExistence type="predicted"/>
<dbReference type="InterPro" id="IPR020904">
    <property type="entry name" value="Sc_DH/Rdtase_CS"/>
</dbReference>
<dbReference type="PRINTS" id="PR00081">
    <property type="entry name" value="GDHRDH"/>
</dbReference>
<evidence type="ECO:0000256" key="1">
    <source>
        <dbReference type="ARBA" id="ARBA00022857"/>
    </source>
</evidence>
<dbReference type="Pfam" id="PF13561">
    <property type="entry name" value="adh_short_C2"/>
    <property type="match status" value="1"/>
</dbReference>
<protein>
    <submittedName>
        <fullName evidence="2">NAD(P)-binding protein</fullName>
    </submittedName>
</protein>
<sequence>MSKSKGVVLITGSAAGIGRASALKLASDGFDIAVNDLTSQKDGLETLAQEIENLGRKSCVLPCDVTNEDAVKELVASTVQKLGSLDVMVANAGMFMTPTPINEIEQPFFEKIFAVNVHSVFFCFKHASNQMIAQGRGGRLIAATSLSGRTAFSNLSAYCASKFAVRGLCATAALDLGKYGITANSYAPGAIATQMTGLDTNPELKALMETKAALGRTGTPEDVAGVVSFLASEESKFVSGQCIGCDGAWIS</sequence>
<dbReference type="AlphaFoldDB" id="A0A5M3MX81"/>
<gene>
    <name evidence="2" type="ORF">CONPUDRAFT_150820</name>
</gene>
<evidence type="ECO:0000313" key="3">
    <source>
        <dbReference type="Proteomes" id="UP000053558"/>
    </source>
</evidence>
<dbReference type="EMBL" id="JH711575">
    <property type="protein sequence ID" value="EIW83759.1"/>
    <property type="molecule type" value="Genomic_DNA"/>
</dbReference>
<keyword evidence="3" id="KW-1185">Reference proteome</keyword>
<dbReference type="GeneID" id="19202760"/>
<dbReference type="RefSeq" id="XP_007765664.1">
    <property type="nucleotide sequence ID" value="XM_007767474.1"/>
</dbReference>
<dbReference type="Proteomes" id="UP000053558">
    <property type="component" value="Unassembled WGS sequence"/>
</dbReference>
<comment type="caution">
    <text evidence="2">The sequence shown here is derived from an EMBL/GenBank/DDBJ whole genome shotgun (WGS) entry which is preliminary data.</text>
</comment>
<dbReference type="InterPro" id="IPR036291">
    <property type="entry name" value="NAD(P)-bd_dom_sf"/>
</dbReference>
<name>A0A5M3MX81_CONPW</name>
<accession>A0A5M3MX81</accession>
<keyword evidence="1" id="KW-0521">NADP</keyword>
<dbReference type="Gene3D" id="3.40.50.720">
    <property type="entry name" value="NAD(P)-binding Rossmann-like Domain"/>
    <property type="match status" value="1"/>
</dbReference>
<dbReference type="OMA" id="TLELWHK"/>
<dbReference type="PANTHER" id="PTHR42820">
    <property type="entry name" value="SHORT-CHAIN DEHYDROGENASE REDUCTASE"/>
    <property type="match status" value="1"/>
</dbReference>
<reference evidence="3" key="1">
    <citation type="journal article" date="2012" name="Science">
        <title>The Paleozoic origin of enzymatic lignin decomposition reconstructed from 31 fungal genomes.</title>
        <authorList>
            <person name="Floudas D."/>
            <person name="Binder M."/>
            <person name="Riley R."/>
            <person name="Barry K."/>
            <person name="Blanchette R.A."/>
            <person name="Henrissat B."/>
            <person name="Martinez A.T."/>
            <person name="Otillar R."/>
            <person name="Spatafora J.W."/>
            <person name="Yadav J.S."/>
            <person name="Aerts A."/>
            <person name="Benoit I."/>
            <person name="Boyd A."/>
            <person name="Carlson A."/>
            <person name="Copeland A."/>
            <person name="Coutinho P.M."/>
            <person name="de Vries R.P."/>
            <person name="Ferreira P."/>
            <person name="Findley K."/>
            <person name="Foster B."/>
            <person name="Gaskell J."/>
            <person name="Glotzer D."/>
            <person name="Gorecki P."/>
            <person name="Heitman J."/>
            <person name="Hesse C."/>
            <person name="Hori C."/>
            <person name="Igarashi K."/>
            <person name="Jurgens J.A."/>
            <person name="Kallen N."/>
            <person name="Kersten P."/>
            <person name="Kohler A."/>
            <person name="Kuees U."/>
            <person name="Kumar T.K.A."/>
            <person name="Kuo A."/>
            <person name="LaButti K."/>
            <person name="Larrondo L.F."/>
            <person name="Lindquist E."/>
            <person name="Ling A."/>
            <person name="Lombard V."/>
            <person name="Lucas S."/>
            <person name="Lundell T."/>
            <person name="Martin R."/>
            <person name="McLaughlin D.J."/>
            <person name="Morgenstern I."/>
            <person name="Morin E."/>
            <person name="Murat C."/>
            <person name="Nagy L.G."/>
            <person name="Nolan M."/>
            <person name="Ohm R.A."/>
            <person name="Patyshakuliyeva A."/>
            <person name="Rokas A."/>
            <person name="Ruiz-Duenas F.J."/>
            <person name="Sabat G."/>
            <person name="Salamov A."/>
            <person name="Samejima M."/>
            <person name="Schmutz J."/>
            <person name="Slot J.C."/>
            <person name="St John F."/>
            <person name="Stenlid J."/>
            <person name="Sun H."/>
            <person name="Sun S."/>
            <person name="Syed K."/>
            <person name="Tsang A."/>
            <person name="Wiebenga A."/>
            <person name="Young D."/>
            <person name="Pisabarro A."/>
            <person name="Eastwood D.C."/>
            <person name="Martin F."/>
            <person name="Cullen D."/>
            <person name="Grigoriev I.V."/>
            <person name="Hibbett D.S."/>
        </authorList>
    </citation>
    <scope>NUCLEOTIDE SEQUENCE [LARGE SCALE GENOMIC DNA]</scope>
    <source>
        <strain evidence="3">RWD-64-598 SS2</strain>
    </source>
</reference>